<dbReference type="KEGG" id="lbc:LACBIDRAFT_327836"/>
<protein>
    <submittedName>
        <fullName evidence="2">Predicted protein</fullName>
    </submittedName>
</protein>
<sequence length="498" mass="54771">MSGTGGKPRSQTASTQKVKPTVARQNRTTKVESQERGKTRAAGLVEIDEGDQEVGNAEKGRAYLEEKVLLVPPRDPLTLYGLIVALFQIAALPGIGCPAINAVRTVAYLLQEVETGAIAADIRDIANEQFSEMTKDLGELMEGLKEKVLEEVGKTTVVLEKKTLELAGVVEKVAQQAVSAGSSPYRDALSRTVSRAPLDANPRLAAKENIRQRQSLIDLPRESKLRECTNTTLVGKFSEAIGRATAQKHRIRSVTKMQNGGILVEMVTDEGVAWMASKANAESFLRELGEAEASFKTRSYNVVAYYVPLNLDTNSEKDRKEIEEMNNIPEGGLAKLRWIKPPSRRRADQCFAHIIATFSDADAANQAIVNGLTICHKRVSVAKSKREPIQCLKCQGWDHVAAECSLEKEVNVCGTCAKDHWTSRKTTPAGIAAAQLSSGRLKISMRGTRPTTCLSSQRRNPGLGRHPIRPKLVGRRQQRFRSTQFRQVHREIGSDKHS</sequence>
<name>B0DCZ6_LACBS</name>
<evidence type="ECO:0000313" key="2">
    <source>
        <dbReference type="EMBL" id="EDR07384.1"/>
    </source>
</evidence>
<feature type="region of interest" description="Disordered" evidence="1">
    <location>
        <begin position="446"/>
        <end position="498"/>
    </location>
</feature>
<dbReference type="OrthoDB" id="2800503at2759"/>
<organism evidence="3">
    <name type="scientific">Laccaria bicolor (strain S238N-H82 / ATCC MYA-4686)</name>
    <name type="common">Bicoloured deceiver</name>
    <name type="synonym">Laccaria laccata var. bicolor</name>
    <dbReference type="NCBI Taxonomy" id="486041"/>
    <lineage>
        <taxon>Eukaryota</taxon>
        <taxon>Fungi</taxon>
        <taxon>Dikarya</taxon>
        <taxon>Basidiomycota</taxon>
        <taxon>Agaricomycotina</taxon>
        <taxon>Agaricomycetes</taxon>
        <taxon>Agaricomycetidae</taxon>
        <taxon>Agaricales</taxon>
        <taxon>Agaricineae</taxon>
        <taxon>Hydnangiaceae</taxon>
        <taxon>Laccaria</taxon>
    </lineage>
</organism>
<evidence type="ECO:0000256" key="1">
    <source>
        <dbReference type="SAM" id="MobiDB-lite"/>
    </source>
</evidence>
<keyword evidence="3" id="KW-1185">Reference proteome</keyword>
<dbReference type="GeneID" id="6077456"/>
<dbReference type="AlphaFoldDB" id="B0DCZ6"/>
<feature type="compositionally biased region" description="Basic and acidic residues" evidence="1">
    <location>
        <begin position="29"/>
        <end position="38"/>
    </location>
</feature>
<feature type="compositionally biased region" description="Polar residues" evidence="1">
    <location>
        <begin position="7"/>
        <end position="28"/>
    </location>
</feature>
<dbReference type="Proteomes" id="UP000001194">
    <property type="component" value="Unassembled WGS sequence"/>
</dbReference>
<accession>B0DCZ6</accession>
<feature type="compositionally biased region" description="Polar residues" evidence="1">
    <location>
        <begin position="449"/>
        <end position="459"/>
    </location>
</feature>
<feature type="region of interest" description="Disordered" evidence="1">
    <location>
        <begin position="1"/>
        <end position="41"/>
    </location>
</feature>
<dbReference type="HOGENOM" id="CLU_547531_0_0_1"/>
<evidence type="ECO:0000313" key="3">
    <source>
        <dbReference type="Proteomes" id="UP000001194"/>
    </source>
</evidence>
<feature type="compositionally biased region" description="Basic and acidic residues" evidence="1">
    <location>
        <begin position="488"/>
        <end position="498"/>
    </location>
</feature>
<dbReference type="InParanoid" id="B0DCZ6"/>
<feature type="compositionally biased region" description="Basic residues" evidence="1">
    <location>
        <begin position="466"/>
        <end position="479"/>
    </location>
</feature>
<dbReference type="EMBL" id="DS547104">
    <property type="protein sequence ID" value="EDR07384.1"/>
    <property type="molecule type" value="Genomic_DNA"/>
</dbReference>
<dbReference type="RefSeq" id="XP_001881776.1">
    <property type="nucleotide sequence ID" value="XM_001881741.1"/>
</dbReference>
<gene>
    <name evidence="2" type="ORF">LACBIDRAFT_327836</name>
</gene>
<proteinExistence type="predicted"/>
<reference evidence="2 3" key="1">
    <citation type="journal article" date="2008" name="Nature">
        <title>The genome of Laccaria bicolor provides insights into mycorrhizal symbiosis.</title>
        <authorList>
            <person name="Martin F."/>
            <person name="Aerts A."/>
            <person name="Ahren D."/>
            <person name="Brun A."/>
            <person name="Danchin E.G.J."/>
            <person name="Duchaussoy F."/>
            <person name="Gibon J."/>
            <person name="Kohler A."/>
            <person name="Lindquist E."/>
            <person name="Pereda V."/>
            <person name="Salamov A."/>
            <person name="Shapiro H.J."/>
            <person name="Wuyts J."/>
            <person name="Blaudez D."/>
            <person name="Buee M."/>
            <person name="Brokstein P."/>
            <person name="Canbaeck B."/>
            <person name="Cohen D."/>
            <person name="Courty P.E."/>
            <person name="Coutinho P.M."/>
            <person name="Delaruelle C."/>
            <person name="Detter J.C."/>
            <person name="Deveau A."/>
            <person name="DiFazio S."/>
            <person name="Duplessis S."/>
            <person name="Fraissinet-Tachet L."/>
            <person name="Lucic E."/>
            <person name="Frey-Klett P."/>
            <person name="Fourrey C."/>
            <person name="Feussner I."/>
            <person name="Gay G."/>
            <person name="Grimwood J."/>
            <person name="Hoegger P.J."/>
            <person name="Jain P."/>
            <person name="Kilaru S."/>
            <person name="Labbe J."/>
            <person name="Lin Y.C."/>
            <person name="Legue V."/>
            <person name="Le Tacon F."/>
            <person name="Marmeisse R."/>
            <person name="Melayah D."/>
            <person name="Montanini B."/>
            <person name="Muratet M."/>
            <person name="Nehls U."/>
            <person name="Niculita-Hirzel H."/>
            <person name="Oudot-Le Secq M.P."/>
            <person name="Peter M."/>
            <person name="Quesneville H."/>
            <person name="Rajashekar B."/>
            <person name="Reich M."/>
            <person name="Rouhier N."/>
            <person name="Schmutz J."/>
            <person name="Yin T."/>
            <person name="Chalot M."/>
            <person name="Henrissat B."/>
            <person name="Kuees U."/>
            <person name="Lucas S."/>
            <person name="Van de Peer Y."/>
            <person name="Podila G.K."/>
            <person name="Polle A."/>
            <person name="Pukkila P.J."/>
            <person name="Richardson P.M."/>
            <person name="Rouze P."/>
            <person name="Sanders I.R."/>
            <person name="Stajich J.E."/>
            <person name="Tunlid A."/>
            <person name="Tuskan G."/>
            <person name="Grigoriev I.V."/>
        </authorList>
    </citation>
    <scope>NUCLEOTIDE SEQUENCE [LARGE SCALE GENOMIC DNA]</scope>
    <source>
        <strain evidence="3">S238N-H82 / ATCC MYA-4686</strain>
    </source>
</reference>